<feature type="domain" description="LarA-like N-terminal" evidence="1">
    <location>
        <begin position="25"/>
        <end position="189"/>
    </location>
</feature>
<organism evidence="2 3">
    <name type="scientific">Ancylobacter oerskovii</name>
    <dbReference type="NCBI Taxonomy" id="459519"/>
    <lineage>
        <taxon>Bacteria</taxon>
        <taxon>Pseudomonadati</taxon>
        <taxon>Pseudomonadota</taxon>
        <taxon>Alphaproteobacteria</taxon>
        <taxon>Hyphomicrobiales</taxon>
        <taxon>Xanthobacteraceae</taxon>
        <taxon>Ancylobacter</taxon>
    </lineage>
</organism>
<dbReference type="InterPro" id="IPR018657">
    <property type="entry name" value="LarA-like_N"/>
</dbReference>
<proteinExistence type="predicted"/>
<dbReference type="Proteomes" id="UP001597299">
    <property type="component" value="Unassembled WGS sequence"/>
</dbReference>
<dbReference type="Pfam" id="PF09861">
    <property type="entry name" value="Lar_N"/>
    <property type="match status" value="1"/>
</dbReference>
<dbReference type="EMBL" id="JBHUHD010000001">
    <property type="protein sequence ID" value="MFD2141367.1"/>
    <property type="molecule type" value="Genomic_DNA"/>
</dbReference>
<accession>A0ABW4YYE0</accession>
<protein>
    <submittedName>
        <fullName evidence="2">Lactate racemase domain-containing protein</fullName>
    </submittedName>
</protein>
<dbReference type="RefSeq" id="WP_213350132.1">
    <property type="nucleotide sequence ID" value="NZ_JAHBGB010000002.1"/>
</dbReference>
<dbReference type="Gene3D" id="3.40.50.11440">
    <property type="match status" value="1"/>
</dbReference>
<gene>
    <name evidence="2" type="ORF">ACFSNC_13205</name>
</gene>
<keyword evidence="3" id="KW-1185">Reference proteome</keyword>
<name>A0ABW4YYE0_9HYPH</name>
<evidence type="ECO:0000313" key="2">
    <source>
        <dbReference type="EMBL" id="MFD2141367.1"/>
    </source>
</evidence>
<sequence>MRPGYVKLVENVKLPRMALVRQHFAAQDVEDPARAVHDVLAGAAFARDTIRPGMSVALTVGSRGLASLPELVRAIVTELRALGAEPFIVPSMGSHGGATAEGQVKVLAQLGVTEASAGCPIRSSMETVEVGVLDNGMSVRIDRLAYEADGIVLFNRIKPHSAFRWENESGLAKMLAIGLGKQSGADNCHAWGFNYVGRFVVEMARVKLATCKVLFGIGTVENAYDRLSKVVVLPTEGMIEKERVFLAEAMRNMPRLPLGPLDQPLASGPLDVLLVDYVGKEFSGSGMDPNITGRPSTTAIKGGPSVSRIVVLDVTDKSQGNANGVARADVITERLFDRFDRESVYTNSLTSGVLIAASLPMAMPDEKTAIQAAVKTCESHTPDAITLIRIPNTLHLEYLYASEALLPQLAGRPGVEILSEPVPMQFDAGGKLLDPWPPSGH</sequence>
<comment type="caution">
    <text evidence="2">The sequence shown here is derived from an EMBL/GenBank/DDBJ whole genome shotgun (WGS) entry which is preliminary data.</text>
</comment>
<reference evidence="3" key="1">
    <citation type="journal article" date="2019" name="Int. J. Syst. Evol. Microbiol.">
        <title>The Global Catalogue of Microorganisms (GCM) 10K type strain sequencing project: providing services to taxonomists for standard genome sequencing and annotation.</title>
        <authorList>
            <consortium name="The Broad Institute Genomics Platform"/>
            <consortium name="The Broad Institute Genome Sequencing Center for Infectious Disease"/>
            <person name="Wu L."/>
            <person name="Ma J."/>
        </authorList>
    </citation>
    <scope>NUCLEOTIDE SEQUENCE [LARGE SCALE GENOMIC DNA]</scope>
    <source>
        <strain evidence="3">CCM 7435</strain>
    </source>
</reference>
<evidence type="ECO:0000313" key="3">
    <source>
        <dbReference type="Proteomes" id="UP001597299"/>
    </source>
</evidence>
<evidence type="ECO:0000259" key="1">
    <source>
        <dbReference type="Pfam" id="PF09861"/>
    </source>
</evidence>